<feature type="domain" description="Amine oxidase" evidence="2">
    <location>
        <begin position="112"/>
        <end position="371"/>
    </location>
</feature>
<reference evidence="3 4" key="1">
    <citation type="submission" date="2018-06" db="EMBL/GenBank/DDBJ databases">
        <title>Freshwater and sediment microbial communities from various areas in North America, analyzing microbe dynamics in response to fracking.</title>
        <authorList>
            <person name="Lamendella R."/>
        </authorList>
    </citation>
    <scope>NUCLEOTIDE SEQUENCE [LARGE SCALE GENOMIC DNA]</scope>
    <source>
        <strain evidence="3 4">3b_TX</strain>
    </source>
</reference>
<dbReference type="PRINTS" id="PR00419">
    <property type="entry name" value="ADXRDTASE"/>
</dbReference>
<comment type="caution">
    <text evidence="3">The sequence shown here is derived from an EMBL/GenBank/DDBJ whole genome shotgun (WGS) entry which is preliminary data.</text>
</comment>
<dbReference type="AlphaFoldDB" id="A0A366IDU4"/>
<dbReference type="Pfam" id="PF01593">
    <property type="entry name" value="Amino_oxidase"/>
    <property type="match status" value="2"/>
</dbReference>
<protein>
    <submittedName>
        <fullName evidence="3">Monoamine oxidase</fullName>
    </submittedName>
</protein>
<comment type="similarity">
    <text evidence="1">Belongs to the flavin monoamine oxidase family.</text>
</comment>
<evidence type="ECO:0000256" key="1">
    <source>
        <dbReference type="ARBA" id="ARBA00005995"/>
    </source>
</evidence>
<dbReference type="EMBL" id="QNSB01000014">
    <property type="protein sequence ID" value="RBP69223.1"/>
    <property type="molecule type" value="Genomic_DNA"/>
</dbReference>
<evidence type="ECO:0000259" key="2">
    <source>
        <dbReference type="Pfam" id="PF01593"/>
    </source>
</evidence>
<feature type="domain" description="Amine oxidase" evidence="2">
    <location>
        <begin position="14"/>
        <end position="81"/>
    </location>
</feature>
<dbReference type="RefSeq" id="WP_113905379.1">
    <property type="nucleotide sequence ID" value="NZ_QNSB01000014.1"/>
</dbReference>
<proteinExistence type="inferred from homology"/>
<sequence>MTVEPEIVVVGAGLAGLSAALVLAEAGLSVEVVEARPRVGGRARSVAVGTGAIDLGATWFWSNEPLVRSLCERFGVPTFEQDRAGEAIVELPGEEVRRLGGNPLDAPAARFGRGAQSLAEAMARELGCGRIHLGERITEVTVLDEGDPGAAAAGADASSRRVELRSEHRTLQSDHVVIAVPPAVAVDTMSFTPGLPGPVRSTAETMDVWMSGMVKAIAVYEHDFWHPHGLAAAAMSHVGPFREFHDHSGPRAGDVGEPAAIFGFAPAQAFVGAGGLRADEAEIAEAFRLQLVRLFGPAASDSVSMHVADWSADPLTCPSRSRMRTTADFGAPILHRPSHGRIHWASTETADAFAGHLEGAIRAGIRAARAITAEAAPTARASAGE</sequence>
<evidence type="ECO:0000313" key="4">
    <source>
        <dbReference type="Proteomes" id="UP000253509"/>
    </source>
</evidence>
<accession>A0A366IDU4</accession>
<dbReference type="PANTHER" id="PTHR43563">
    <property type="entry name" value="AMINE OXIDASE"/>
    <property type="match status" value="1"/>
</dbReference>
<organism evidence="3 4">
    <name type="scientific">Brevibacterium celere</name>
    <dbReference type="NCBI Taxonomy" id="225845"/>
    <lineage>
        <taxon>Bacteria</taxon>
        <taxon>Bacillati</taxon>
        <taxon>Actinomycetota</taxon>
        <taxon>Actinomycetes</taxon>
        <taxon>Micrococcales</taxon>
        <taxon>Brevibacteriaceae</taxon>
        <taxon>Brevibacterium</taxon>
    </lineage>
</organism>
<dbReference type="InterPro" id="IPR036188">
    <property type="entry name" value="FAD/NAD-bd_sf"/>
</dbReference>
<dbReference type="SUPFAM" id="SSF51905">
    <property type="entry name" value="FAD/NAD(P)-binding domain"/>
    <property type="match status" value="1"/>
</dbReference>
<dbReference type="Gene3D" id="3.50.50.60">
    <property type="entry name" value="FAD/NAD(P)-binding domain"/>
    <property type="match status" value="2"/>
</dbReference>
<dbReference type="GO" id="GO:0016491">
    <property type="term" value="F:oxidoreductase activity"/>
    <property type="evidence" value="ECO:0007669"/>
    <property type="project" value="InterPro"/>
</dbReference>
<name>A0A366IDU4_9MICO</name>
<gene>
    <name evidence="3" type="ORF">DFO65_11467</name>
</gene>
<keyword evidence="4" id="KW-1185">Reference proteome</keyword>
<dbReference type="PANTHER" id="PTHR43563:SF1">
    <property type="entry name" value="AMINE OXIDASE [FLAVIN-CONTAINING] B"/>
    <property type="match status" value="1"/>
</dbReference>
<dbReference type="InterPro" id="IPR002937">
    <property type="entry name" value="Amino_oxidase"/>
</dbReference>
<dbReference type="SUPFAM" id="SSF54373">
    <property type="entry name" value="FAD-linked reductases, C-terminal domain"/>
    <property type="match status" value="1"/>
</dbReference>
<dbReference type="Proteomes" id="UP000253509">
    <property type="component" value="Unassembled WGS sequence"/>
</dbReference>
<evidence type="ECO:0000313" key="3">
    <source>
        <dbReference type="EMBL" id="RBP69223.1"/>
    </source>
</evidence>
<dbReference type="InterPro" id="IPR050703">
    <property type="entry name" value="Flavin_MAO"/>
</dbReference>